<feature type="domain" description="Heterokaryon incompatibility" evidence="1">
    <location>
        <begin position="8"/>
        <end position="140"/>
    </location>
</feature>
<dbReference type="InterPro" id="IPR052895">
    <property type="entry name" value="HetReg/Transcr_Mod"/>
</dbReference>
<evidence type="ECO:0000259" key="1">
    <source>
        <dbReference type="Pfam" id="PF06985"/>
    </source>
</evidence>
<accession>A0A6A6ZGF0</accession>
<dbReference type="InterPro" id="IPR010730">
    <property type="entry name" value="HET"/>
</dbReference>
<dbReference type="Pfam" id="PF06985">
    <property type="entry name" value="HET"/>
    <property type="match status" value="1"/>
</dbReference>
<dbReference type="AlphaFoldDB" id="A0A6A6ZGF0"/>
<protein>
    <submittedName>
        <fullName evidence="2">Heterokaryon incompatibility</fullName>
    </submittedName>
</protein>
<evidence type="ECO:0000313" key="2">
    <source>
        <dbReference type="EMBL" id="KAF2820100.1"/>
    </source>
</evidence>
<dbReference type="EMBL" id="MU006242">
    <property type="protein sequence ID" value="KAF2820100.1"/>
    <property type="molecule type" value="Genomic_DNA"/>
</dbReference>
<dbReference type="PANTHER" id="PTHR24148">
    <property type="entry name" value="ANKYRIN REPEAT DOMAIN-CONTAINING PROTEIN 39 HOMOLOG-RELATED"/>
    <property type="match status" value="1"/>
</dbReference>
<proteinExistence type="predicted"/>
<feature type="non-terminal residue" evidence="2">
    <location>
        <position position="1"/>
    </location>
</feature>
<sequence>EEERIFAYDALSYTWGSIVNMKHITCNCQRLEVTENLFDALSVLRHRYIDRYLWVDAICINQNDAKERAQQVQKMLMIYQNATNVIAWLGKAHKNTLDALVAASAVAVPRSSGPRYRTVFSGLQNLYTRAWFKRIWVQQEIYAAK</sequence>
<dbReference type="PANTHER" id="PTHR24148:SF79">
    <property type="entry name" value="HETEROKARYON INCOMPATIBILITY DOMAIN-CONTAINING PROTEIN"/>
    <property type="match status" value="1"/>
</dbReference>
<name>A0A6A6ZGF0_9PLEO</name>
<dbReference type="Proteomes" id="UP000799424">
    <property type="component" value="Unassembled WGS sequence"/>
</dbReference>
<evidence type="ECO:0000313" key="3">
    <source>
        <dbReference type="Proteomes" id="UP000799424"/>
    </source>
</evidence>
<feature type="non-terminal residue" evidence="2">
    <location>
        <position position="145"/>
    </location>
</feature>
<organism evidence="2 3">
    <name type="scientific">Ophiobolus disseminans</name>
    <dbReference type="NCBI Taxonomy" id="1469910"/>
    <lineage>
        <taxon>Eukaryota</taxon>
        <taxon>Fungi</taxon>
        <taxon>Dikarya</taxon>
        <taxon>Ascomycota</taxon>
        <taxon>Pezizomycotina</taxon>
        <taxon>Dothideomycetes</taxon>
        <taxon>Pleosporomycetidae</taxon>
        <taxon>Pleosporales</taxon>
        <taxon>Pleosporineae</taxon>
        <taxon>Phaeosphaeriaceae</taxon>
        <taxon>Ophiobolus</taxon>
    </lineage>
</organism>
<reference evidence="2" key="1">
    <citation type="journal article" date="2020" name="Stud. Mycol.">
        <title>101 Dothideomycetes genomes: a test case for predicting lifestyles and emergence of pathogens.</title>
        <authorList>
            <person name="Haridas S."/>
            <person name="Albert R."/>
            <person name="Binder M."/>
            <person name="Bloem J."/>
            <person name="Labutti K."/>
            <person name="Salamov A."/>
            <person name="Andreopoulos B."/>
            <person name="Baker S."/>
            <person name="Barry K."/>
            <person name="Bills G."/>
            <person name="Bluhm B."/>
            <person name="Cannon C."/>
            <person name="Castanera R."/>
            <person name="Culley D."/>
            <person name="Daum C."/>
            <person name="Ezra D."/>
            <person name="Gonzalez J."/>
            <person name="Henrissat B."/>
            <person name="Kuo A."/>
            <person name="Liang C."/>
            <person name="Lipzen A."/>
            <person name="Lutzoni F."/>
            <person name="Magnuson J."/>
            <person name="Mondo S."/>
            <person name="Nolan M."/>
            <person name="Ohm R."/>
            <person name="Pangilinan J."/>
            <person name="Park H.-J."/>
            <person name="Ramirez L."/>
            <person name="Alfaro M."/>
            <person name="Sun H."/>
            <person name="Tritt A."/>
            <person name="Yoshinaga Y."/>
            <person name="Zwiers L.-H."/>
            <person name="Turgeon B."/>
            <person name="Goodwin S."/>
            <person name="Spatafora J."/>
            <person name="Crous P."/>
            <person name="Grigoriev I."/>
        </authorList>
    </citation>
    <scope>NUCLEOTIDE SEQUENCE</scope>
    <source>
        <strain evidence="2">CBS 113818</strain>
    </source>
</reference>
<gene>
    <name evidence="2" type="ORF">CC86DRAFT_238949</name>
</gene>
<dbReference type="OrthoDB" id="2157530at2759"/>
<keyword evidence="3" id="KW-1185">Reference proteome</keyword>